<dbReference type="InterPro" id="IPR044726">
    <property type="entry name" value="ABCC_6TM_D2"/>
</dbReference>
<dbReference type="InterPro" id="IPR006680">
    <property type="entry name" value="Amidohydro-rel"/>
</dbReference>
<keyword evidence="3" id="KW-1003">Cell membrane</keyword>
<evidence type="ECO:0000259" key="11">
    <source>
        <dbReference type="PROSITE" id="PS50929"/>
    </source>
</evidence>
<feature type="domain" description="ABC transporter" evidence="10">
    <location>
        <begin position="744"/>
        <end position="980"/>
    </location>
</feature>
<keyword evidence="8 9" id="KW-0472">Membrane</keyword>
<feature type="transmembrane region" description="Helical" evidence="9">
    <location>
        <begin position="531"/>
        <end position="556"/>
    </location>
</feature>
<dbReference type="Proteomes" id="UP000605986">
    <property type="component" value="Unassembled WGS sequence"/>
</dbReference>
<dbReference type="InterPro" id="IPR050173">
    <property type="entry name" value="ABC_transporter_C-like"/>
</dbReference>
<dbReference type="PROSITE" id="PS50893">
    <property type="entry name" value="ABC_TRANSPORTER_2"/>
    <property type="match status" value="2"/>
</dbReference>
<dbReference type="GO" id="GO:0140359">
    <property type="term" value="F:ABC-type transporter activity"/>
    <property type="evidence" value="ECO:0007669"/>
    <property type="project" value="InterPro"/>
</dbReference>
<evidence type="ECO:0000313" key="13">
    <source>
        <dbReference type="Proteomes" id="UP000605986"/>
    </source>
</evidence>
<evidence type="ECO:0000256" key="2">
    <source>
        <dbReference type="ARBA" id="ARBA00022448"/>
    </source>
</evidence>
<organism evidence="12 13">
    <name type="scientific">Fusarium austroafricanum</name>
    <dbReference type="NCBI Taxonomy" id="2364996"/>
    <lineage>
        <taxon>Eukaryota</taxon>
        <taxon>Fungi</taxon>
        <taxon>Dikarya</taxon>
        <taxon>Ascomycota</taxon>
        <taxon>Pezizomycotina</taxon>
        <taxon>Sordariomycetes</taxon>
        <taxon>Hypocreomycetidae</taxon>
        <taxon>Hypocreales</taxon>
        <taxon>Nectriaceae</taxon>
        <taxon>Fusarium</taxon>
        <taxon>Fusarium concolor species complex</taxon>
    </lineage>
</organism>
<dbReference type="PROSITE" id="PS00211">
    <property type="entry name" value="ABC_TRANSPORTER_1"/>
    <property type="match status" value="1"/>
</dbReference>
<keyword evidence="4 9" id="KW-0812">Transmembrane</keyword>
<dbReference type="InterPro" id="IPR003593">
    <property type="entry name" value="AAA+_ATPase"/>
</dbReference>
<dbReference type="InterPro" id="IPR027417">
    <property type="entry name" value="P-loop_NTPase"/>
</dbReference>
<evidence type="ECO:0000256" key="3">
    <source>
        <dbReference type="ARBA" id="ARBA00022475"/>
    </source>
</evidence>
<dbReference type="SUPFAM" id="SSF90123">
    <property type="entry name" value="ABC transporter transmembrane region"/>
    <property type="match status" value="2"/>
</dbReference>
<dbReference type="GO" id="GO:0005524">
    <property type="term" value="F:ATP binding"/>
    <property type="evidence" value="ECO:0007669"/>
    <property type="project" value="UniProtKB-KW"/>
</dbReference>
<dbReference type="GO" id="GO:0005886">
    <property type="term" value="C:plasma membrane"/>
    <property type="evidence" value="ECO:0007669"/>
    <property type="project" value="UniProtKB-SubCell"/>
</dbReference>
<evidence type="ECO:0000256" key="5">
    <source>
        <dbReference type="ARBA" id="ARBA00022741"/>
    </source>
</evidence>
<evidence type="ECO:0000313" key="12">
    <source>
        <dbReference type="EMBL" id="KAF4443742.1"/>
    </source>
</evidence>
<dbReference type="InterPro" id="IPR032466">
    <property type="entry name" value="Metal_Hydrolase"/>
</dbReference>
<evidence type="ECO:0000256" key="9">
    <source>
        <dbReference type="SAM" id="Phobius"/>
    </source>
</evidence>
<evidence type="ECO:0000256" key="4">
    <source>
        <dbReference type="ARBA" id="ARBA00022692"/>
    </source>
</evidence>
<gene>
    <name evidence="12" type="ORF">F53441_11345</name>
</gene>
<dbReference type="InterPro" id="IPR003439">
    <property type="entry name" value="ABC_transporter-like_ATP-bd"/>
</dbReference>
<comment type="caution">
    <text evidence="12">The sequence shown here is derived from an EMBL/GenBank/DDBJ whole genome shotgun (WGS) entry which is preliminary data.</text>
</comment>
<dbReference type="InterPro" id="IPR036640">
    <property type="entry name" value="ABC1_TM_sf"/>
</dbReference>
<evidence type="ECO:0000256" key="6">
    <source>
        <dbReference type="ARBA" id="ARBA00022840"/>
    </source>
</evidence>
<dbReference type="OrthoDB" id="6500128at2759"/>
<reference evidence="12" key="1">
    <citation type="submission" date="2020-01" db="EMBL/GenBank/DDBJ databases">
        <title>Identification and distribution of gene clusters putatively required for synthesis of sphingolipid metabolism inhibitors in phylogenetically diverse species of the filamentous fungus Fusarium.</title>
        <authorList>
            <person name="Kim H.-S."/>
            <person name="Busman M."/>
            <person name="Brown D.W."/>
            <person name="Divon H."/>
            <person name="Uhlig S."/>
            <person name="Proctor R.H."/>
        </authorList>
    </citation>
    <scope>NUCLEOTIDE SEQUENCE</scope>
    <source>
        <strain evidence="12">NRRL 53441</strain>
    </source>
</reference>
<dbReference type="GO" id="GO:0016887">
    <property type="term" value="F:ATP hydrolysis activity"/>
    <property type="evidence" value="ECO:0007669"/>
    <property type="project" value="InterPro"/>
</dbReference>
<dbReference type="Gene3D" id="3.40.50.300">
    <property type="entry name" value="P-loop containing nucleotide triphosphate hydrolases"/>
    <property type="match status" value="2"/>
</dbReference>
<accession>A0A8H4K4W3</accession>
<proteinExistence type="predicted"/>
<keyword evidence="6" id="KW-0067">ATP-binding</keyword>
<evidence type="ECO:0000256" key="8">
    <source>
        <dbReference type="ARBA" id="ARBA00023136"/>
    </source>
</evidence>
<feature type="domain" description="ABC transmembrane type-1" evidence="11">
    <location>
        <begin position="5"/>
        <end position="121"/>
    </location>
</feature>
<sequence length="1309" mass="143929">MTAFTLVTADVETIVSDSWRLLEPWANLSQIIIGTYLLYRQLGAVCCAPIIVIFLTFTLVALVGSRIPGDQGAWFQAIERRIDLTSQTLGSLHQVKLLGLSRFLENRIQSKRRDELYISKRFRSLAPLITFGAYSIMKMIASESNFSVSTAVMSFSILNLISNPAMQLLLAIPMGAQAIGCYGRIQEFLQTSESPKSEVSHLGDDTGVQEQKQLVKETVDKSISAVILSLQLEPGRIIAITGPSGCGKSLILRELVSTGRGQHPNISPPSPGDVAYCSQTPWIFQGTIRDNIIGQSEIDNAWYQYVIRSCELDVDLEGMPQGDDTHVGSQGSKLSGGQRQRCAIARALYSKKKRVILDDVTSALDGHTLSALTSNVFGENGILRSNGMSAVVATHSVPLLRLVDQVLLMNEYGQVIDSGSYQELAERQEYFSQHQTAKSSPPLLKHDETVQTRELETSRGEYEARLLTRVDDLRRKKGDWSSFTYYLGTMGWLGFCIFVAGTSLYVVLNALSGVWLVWWAEDTAGSHDLGYWLGLYATWVVLITLGLLLTPIFFFTKLAYKASDIMHSELLITALRAPISVLGKTEDTGSLVNRIEQKAPIVSLFLDTIQGMAAIHAFGWSSAYVQKSFSLLDTSQKPYYLLFCVQRWLILVLALIATGMEMVVIGVAIALRNRASAGLVGLAVVHVTTLGKSLSDLVMQWTEMETSLGAVSRIYRFTLETSREGGPSQGLLTLPEGWPLYGSVTFESVSATYDTQTHDIPSLALSNITFTIKAGEKVGICGRTGSGKSSLMASLMGLLPCYQGRIFIDGTDISTIAPDIIRCKVNYVTQDPFIFDGTIRENLSPWDNQVADDPMVQALVKVGLWNKVNSLGGLDAMAVGHCFSLGERQLFCLARSLLRNSTILILDEPTGHIDPATDATIQQVIRREFLGQTVIMIAHRLRSLIDFDTVIVLESGHLQEMGSPKTLLRDPASAFSGLYHAIESRIDLHCHAVAPAYRQYALQNGHEKPDGMPALPPWSPEQHIELMKKLNISKSVLSITSPGTHLIPNDDRGSARLTRQVNQELSTICKDHAEHFLFFASLPLPSVDDSIAEIDYALDKLGAVGFAVLSNSDGVYLGDNVLNPVFTHLNSRKAILFIHPTTCNVLAGGDVQPVKPLEKYPRPMMEFMFDETRAIANLLLSGTVTKNPDIKFIMSHCGCALPSMLDRIGAFATLISGQASQTGEFQKMLQERFFFDLAGFPLPNAIHGLLRILGGEGEKRLVYGTDYPFTPERVVIGLADQMEQGFEELFDEAQRNDVYLSNAAGFLGL</sequence>
<dbReference type="InterPro" id="IPR017871">
    <property type="entry name" value="ABC_transporter-like_CS"/>
</dbReference>
<dbReference type="Gene3D" id="3.20.20.140">
    <property type="entry name" value="Metal-dependent hydrolases"/>
    <property type="match status" value="1"/>
</dbReference>
<dbReference type="EMBL" id="JAADJG010000562">
    <property type="protein sequence ID" value="KAF4443742.1"/>
    <property type="molecule type" value="Genomic_DNA"/>
</dbReference>
<dbReference type="PANTHER" id="PTHR24223">
    <property type="entry name" value="ATP-BINDING CASSETTE SUB-FAMILY C"/>
    <property type="match status" value="1"/>
</dbReference>
<keyword evidence="2" id="KW-0813">Transport</keyword>
<feature type="transmembrane region" description="Helical" evidence="9">
    <location>
        <begin position="483"/>
        <end position="511"/>
    </location>
</feature>
<evidence type="ECO:0000256" key="7">
    <source>
        <dbReference type="ARBA" id="ARBA00022989"/>
    </source>
</evidence>
<evidence type="ECO:0000256" key="1">
    <source>
        <dbReference type="ARBA" id="ARBA00004651"/>
    </source>
</evidence>
<dbReference type="CDD" id="cd18580">
    <property type="entry name" value="ABC_6TM_ABCC_D2"/>
    <property type="match status" value="1"/>
</dbReference>
<dbReference type="InterPro" id="IPR011527">
    <property type="entry name" value="ABC1_TM_dom"/>
</dbReference>
<feature type="domain" description="ABC transporter" evidence="10">
    <location>
        <begin position="209"/>
        <end position="437"/>
    </location>
</feature>
<dbReference type="PANTHER" id="PTHR24223:SF399">
    <property type="entry name" value="ABC TRANSPORTER ATNG"/>
    <property type="match status" value="1"/>
</dbReference>
<dbReference type="PROSITE" id="PS50929">
    <property type="entry name" value="ABC_TM1F"/>
    <property type="match status" value="2"/>
</dbReference>
<feature type="transmembrane region" description="Helical" evidence="9">
    <location>
        <begin position="42"/>
        <end position="63"/>
    </location>
</feature>
<dbReference type="Pfam" id="PF00005">
    <property type="entry name" value="ABC_tran"/>
    <property type="match status" value="2"/>
</dbReference>
<dbReference type="SMART" id="SM00382">
    <property type="entry name" value="AAA"/>
    <property type="match status" value="2"/>
</dbReference>
<name>A0A8H4K4W3_9HYPO</name>
<feature type="domain" description="ABC transmembrane type-1" evidence="11">
    <location>
        <begin position="596"/>
        <end position="706"/>
    </location>
</feature>
<dbReference type="CDD" id="cd03244">
    <property type="entry name" value="ABCC_MRP_domain2"/>
    <property type="match status" value="1"/>
</dbReference>
<keyword evidence="13" id="KW-1185">Reference proteome</keyword>
<keyword evidence="5" id="KW-0547">Nucleotide-binding</keyword>
<comment type="subcellular location">
    <subcellularLocation>
        <location evidence="1">Cell membrane</location>
        <topology evidence="1">Multi-pass membrane protein</topology>
    </subcellularLocation>
</comment>
<protein>
    <recommendedName>
        <fullName evidence="14">ABC transporter</fullName>
    </recommendedName>
</protein>
<feature type="transmembrane region" description="Helical" evidence="9">
    <location>
        <begin position="648"/>
        <end position="671"/>
    </location>
</feature>
<dbReference type="Gene3D" id="1.20.1560.10">
    <property type="entry name" value="ABC transporter type 1, transmembrane domain"/>
    <property type="match status" value="3"/>
</dbReference>
<keyword evidence="7 9" id="KW-1133">Transmembrane helix</keyword>
<dbReference type="SUPFAM" id="SSF52540">
    <property type="entry name" value="P-loop containing nucleoside triphosphate hydrolases"/>
    <property type="match status" value="2"/>
</dbReference>
<evidence type="ECO:0000259" key="10">
    <source>
        <dbReference type="PROSITE" id="PS50893"/>
    </source>
</evidence>
<dbReference type="SUPFAM" id="SSF51556">
    <property type="entry name" value="Metallo-dependent hydrolases"/>
    <property type="match status" value="1"/>
</dbReference>
<dbReference type="Pfam" id="PF04909">
    <property type="entry name" value="Amidohydro_2"/>
    <property type="match status" value="1"/>
</dbReference>
<evidence type="ECO:0008006" key="14">
    <source>
        <dbReference type="Google" id="ProtNLM"/>
    </source>
</evidence>
<dbReference type="FunFam" id="3.40.50.300:FF:000630">
    <property type="entry name" value="ATP-binding cassette (ABC) transporter, putative"/>
    <property type="match status" value="1"/>
</dbReference>